<dbReference type="InterPro" id="IPR026960">
    <property type="entry name" value="RVT-Znf"/>
</dbReference>
<feature type="region of interest" description="Disordered" evidence="2">
    <location>
        <begin position="827"/>
        <end position="865"/>
    </location>
</feature>
<keyword evidence="1" id="KW-0863">Zinc-finger</keyword>
<dbReference type="Proteomes" id="UP001231189">
    <property type="component" value="Unassembled WGS sequence"/>
</dbReference>
<feature type="compositionally biased region" description="Basic and acidic residues" evidence="2">
    <location>
        <begin position="387"/>
        <end position="399"/>
    </location>
</feature>
<sequence length="1953" mass="212910">MGNRGTVISGGFDMGSGDAEAEDPATPDPRCSPVALCSRPSVSGGGFGGRFWALTPDVDDAEATSEPSEEGSPVRAPGRGAGTPFGVFLRVAEELGGSLRSGRRAAFAPGGRGSRFAASSRGGAVVGDRPRWRQRWPSARGREASGDRGVRRRAPALPSASSAPAGEAARPGVACSPRSAPEAAADERGCPPLDPLGFPPLHSRPVDGPLLGPAQVPAVGLQVGAFAAAHVPGAEHRPEAARLQSNSAAVREPLSARWRWIRRGASTLELGFPASVSDVRRHRKSARRVRVPPPPSPLRLSFAAVVAMERPQGEGGQRGRNQSGNKRRHDERAGSGSGTGGGRTNPQQQEADLRARALAEQEPVRDRGRPCRGQGGNSNHTPPAWWVEREKKRAAKEAARLAQVASGAAAPPPPSASGGGRAPEAAAGKKVAEPGRSTASSGSRPASWVAEAAVPSTNMECFKCGRMGHFQAACTFPPVCLLCGVEGHNSAACTSKGRQPELRVMGQAVAGESFFALEFEEDDEESEEMSNGAVISFKHVVLSVSDLTRELHHLVEADWDWQVEETSAHEFSVVFPSRESLQISARSGRLFLPLSGTVADIRLTDSDPAPVEMLQEVWIRLTGVPRRMRRADRLLAGMRMLGWPVRVDEDSIRRRQPVRMLLACRNPDKLRGSVQLFHKKLGYNIGVHVEPATGASTSAPPPPPQAGPEDDEDVDDDDVDDLSPSRKEWDELGARDQARAAAVGAPSTAPPVDAAATTATEGLPPAASAACAPVDLGGSTAVSGPVEQVVSDQYGSNLRGWPLPLLQLEQARAADLASAGCRPSLILEEGEAPPSPLLPESSTLLTAESDGEDSADSPSKNTDGVEAMDAEVAGGDDEMLEEGGQVVDQGAPVAGRQVIPRRRRTKTVPAEPARKSARLTDSTPIMQRAQERAAAKNLEPGTISDFAILPSLSDSQLVSVTHDCGMAFETESRPVAESISLIRANEEAQAVLALAVFRKEVEAARKAASSSDPGPVATGAAPVSGDDGDPSLVEETMKASFTPADLRGIDPLGKFAWHHSPASGRSGGMLLGVNEDTFDVLGWGSGAFFLRVDVRQLDTAKVWSLFVVYGPADHQRSGDFLAELSLAIGACHLPLVVGGDFNLIRGSEDKNNSNIDWPRVHRFNDCIASLALREVRRTGARYTWTNRQLDPVRCVLDRVFMTAEWEALFPLCSLLADTIIGSDHSPLILSSGEELRKRSPHFFFEQGWLLRPEFGDLVSSRWRDQVAALGSCSDPITRWQRASAGLRQFLKGWGANLGRENHDLKADILARIQALDGVADGRGLDDEGWALRYHLEDQLTHLSEVEEEYWRQRSRVTWLTKGDANTVFFHAYANGRRRKCAITRLMTDSGIPVESHALQAHIYGFYRALMGSTGEPPCFTFPPPSGMLRLRYDTIIMFQPDDLAVANLKYILLCFESMSGLRINFHKSEVMVMGLAPGEGQQIAHMLNCKLGSFPFTYLGLPIKDRALSAADWGPLTAKVGKRTDPWMGKLMSSAARLTLTNACLSSIPLHAMAIYLLSDGTHGLLDRHWARFYWEANSAKRKYHWVRWSAMCTPKSLGGLGITDSRLMNACLLVKWIWRIYSGEQGLWADILRSKYLRDKDLMLDDHRPGSQFWNSIQKLKHLFRLGAKHSVLDGKTTSFWRDWWQGSGPLCDRFPTLFAVATDQDISVAAARIGSSWHLPLRRELGQGDRVALANLRREVRVPSPSPLPDQVTWALEPSGRFSVRSLFLRLCQGTPSKFFSDLWKLSIPLKVRIFLWQLARKRLPSNENIRRRRGPSLGLCALCGEVEDNNHIFFDCPLARFMWSAVRELLGRTWNPSCFADIFRLLHAQRGQSKRVLGMACAALLWTLWNLRNKSSIDGVFPRQPADALYKMSMYLQVWKLVARKKDREAVEWAVTRIRTLHSTIRDRDS</sequence>
<feature type="compositionally biased region" description="Acidic residues" evidence="2">
    <location>
        <begin position="708"/>
        <end position="721"/>
    </location>
</feature>
<dbReference type="SUPFAM" id="SSF57756">
    <property type="entry name" value="Retrovirus zinc finger-like domains"/>
    <property type="match status" value="1"/>
</dbReference>
<dbReference type="Pfam" id="PF03372">
    <property type="entry name" value="Exo_endo_phos"/>
    <property type="match status" value="1"/>
</dbReference>
<evidence type="ECO:0000313" key="5">
    <source>
        <dbReference type="Proteomes" id="UP001231189"/>
    </source>
</evidence>
<gene>
    <name evidence="4" type="ORF">QYE76_033591</name>
</gene>
<name>A0AAD8VMI2_LOLMU</name>
<dbReference type="SMART" id="SM00343">
    <property type="entry name" value="ZnF_C2HC"/>
    <property type="match status" value="3"/>
</dbReference>
<evidence type="ECO:0000256" key="1">
    <source>
        <dbReference type="PROSITE-ProRule" id="PRU00047"/>
    </source>
</evidence>
<feature type="compositionally biased region" description="Low complexity" evidence="2">
    <location>
        <begin position="838"/>
        <end position="848"/>
    </location>
</feature>
<feature type="compositionally biased region" description="Basic residues" evidence="2">
    <location>
        <begin position="280"/>
        <end position="290"/>
    </location>
</feature>
<feature type="compositionally biased region" description="Basic and acidic residues" evidence="2">
    <location>
        <begin position="723"/>
        <end position="738"/>
    </location>
</feature>
<keyword evidence="1" id="KW-0862">Zinc</keyword>
<keyword evidence="5" id="KW-1185">Reference proteome</keyword>
<dbReference type="GO" id="GO:0003676">
    <property type="term" value="F:nucleic acid binding"/>
    <property type="evidence" value="ECO:0007669"/>
    <property type="project" value="InterPro"/>
</dbReference>
<protein>
    <recommendedName>
        <fullName evidence="3">CCHC-type domain-containing protein</fullName>
    </recommendedName>
</protein>
<keyword evidence="1" id="KW-0479">Metal-binding</keyword>
<organism evidence="4 5">
    <name type="scientific">Lolium multiflorum</name>
    <name type="common">Italian ryegrass</name>
    <name type="synonym">Lolium perenne subsp. multiflorum</name>
    <dbReference type="NCBI Taxonomy" id="4521"/>
    <lineage>
        <taxon>Eukaryota</taxon>
        <taxon>Viridiplantae</taxon>
        <taxon>Streptophyta</taxon>
        <taxon>Embryophyta</taxon>
        <taxon>Tracheophyta</taxon>
        <taxon>Spermatophyta</taxon>
        <taxon>Magnoliopsida</taxon>
        <taxon>Liliopsida</taxon>
        <taxon>Poales</taxon>
        <taxon>Poaceae</taxon>
        <taxon>BOP clade</taxon>
        <taxon>Pooideae</taxon>
        <taxon>Poodae</taxon>
        <taxon>Poeae</taxon>
        <taxon>Poeae Chloroplast Group 2 (Poeae type)</taxon>
        <taxon>Loliodinae</taxon>
        <taxon>Loliinae</taxon>
        <taxon>Lolium</taxon>
    </lineage>
</organism>
<dbReference type="Gene3D" id="3.60.10.10">
    <property type="entry name" value="Endonuclease/exonuclease/phosphatase"/>
    <property type="match status" value="1"/>
</dbReference>
<feature type="region of interest" description="Disordered" evidence="2">
    <location>
        <begin position="48"/>
        <end position="81"/>
    </location>
</feature>
<feature type="region of interest" description="Disordered" evidence="2">
    <location>
        <begin position="1007"/>
        <end position="1028"/>
    </location>
</feature>
<feature type="region of interest" description="Disordered" evidence="2">
    <location>
        <begin position="103"/>
        <end position="201"/>
    </location>
</feature>
<accession>A0AAD8VMI2</accession>
<dbReference type="Gene3D" id="4.10.60.10">
    <property type="entry name" value="Zinc finger, CCHC-type"/>
    <property type="match status" value="1"/>
</dbReference>
<dbReference type="InterPro" id="IPR036691">
    <property type="entry name" value="Endo/exonu/phosph_ase_sf"/>
</dbReference>
<dbReference type="PANTHER" id="PTHR33116">
    <property type="entry name" value="REVERSE TRANSCRIPTASE ZINC-BINDING DOMAIN-CONTAINING PROTEIN-RELATED-RELATED"/>
    <property type="match status" value="1"/>
</dbReference>
<dbReference type="Pfam" id="PF13966">
    <property type="entry name" value="zf-RVT"/>
    <property type="match status" value="1"/>
</dbReference>
<dbReference type="InterPro" id="IPR001878">
    <property type="entry name" value="Znf_CCHC"/>
</dbReference>
<feature type="region of interest" description="Disordered" evidence="2">
    <location>
        <begin position="277"/>
        <end position="447"/>
    </location>
</feature>
<dbReference type="PANTHER" id="PTHR33116:SF87">
    <property type="entry name" value="OS01G0158850 PROTEIN"/>
    <property type="match status" value="1"/>
</dbReference>
<feature type="compositionally biased region" description="Low complexity" evidence="2">
    <location>
        <begin position="739"/>
        <end position="754"/>
    </location>
</feature>
<evidence type="ECO:0000256" key="2">
    <source>
        <dbReference type="SAM" id="MobiDB-lite"/>
    </source>
</evidence>
<dbReference type="GO" id="GO:0003824">
    <property type="term" value="F:catalytic activity"/>
    <property type="evidence" value="ECO:0007669"/>
    <property type="project" value="InterPro"/>
</dbReference>
<evidence type="ECO:0000313" key="4">
    <source>
        <dbReference type="EMBL" id="KAK1609918.1"/>
    </source>
</evidence>
<evidence type="ECO:0000259" key="3">
    <source>
        <dbReference type="PROSITE" id="PS50158"/>
    </source>
</evidence>
<dbReference type="SUPFAM" id="SSF56219">
    <property type="entry name" value="DNase I-like"/>
    <property type="match status" value="1"/>
</dbReference>
<feature type="compositionally biased region" description="Basic and acidic residues" evidence="2">
    <location>
        <begin position="140"/>
        <end position="149"/>
    </location>
</feature>
<feature type="region of interest" description="Disordered" evidence="2">
    <location>
        <begin position="692"/>
        <end position="754"/>
    </location>
</feature>
<dbReference type="EMBL" id="JAUUTY010000007">
    <property type="protein sequence ID" value="KAK1609918.1"/>
    <property type="molecule type" value="Genomic_DNA"/>
</dbReference>
<dbReference type="PROSITE" id="PS50158">
    <property type="entry name" value="ZF_CCHC"/>
    <property type="match status" value="1"/>
</dbReference>
<dbReference type="InterPro" id="IPR005135">
    <property type="entry name" value="Endo/exonuclease/phosphatase"/>
</dbReference>
<feature type="compositionally biased region" description="Basic and acidic residues" evidence="2">
    <location>
        <begin position="351"/>
        <end position="369"/>
    </location>
</feature>
<feature type="compositionally biased region" description="Low complexity" evidence="2">
    <location>
        <begin position="155"/>
        <end position="171"/>
    </location>
</feature>
<dbReference type="InterPro" id="IPR036875">
    <property type="entry name" value="Znf_CCHC_sf"/>
</dbReference>
<feature type="compositionally biased region" description="Low complexity" evidence="2">
    <location>
        <begin position="104"/>
        <end position="123"/>
    </location>
</feature>
<proteinExistence type="predicted"/>
<reference evidence="4" key="1">
    <citation type="submission" date="2023-07" db="EMBL/GenBank/DDBJ databases">
        <title>A chromosome-level genome assembly of Lolium multiflorum.</title>
        <authorList>
            <person name="Chen Y."/>
            <person name="Copetti D."/>
            <person name="Kolliker R."/>
            <person name="Studer B."/>
        </authorList>
    </citation>
    <scope>NUCLEOTIDE SEQUENCE</scope>
    <source>
        <strain evidence="4">02402/16</strain>
        <tissue evidence="4">Leaf</tissue>
    </source>
</reference>
<feature type="domain" description="CCHC-type" evidence="3">
    <location>
        <begin position="461"/>
        <end position="474"/>
    </location>
</feature>
<feature type="region of interest" description="Disordered" evidence="2">
    <location>
        <begin position="1"/>
        <end position="32"/>
    </location>
</feature>
<comment type="caution">
    <text evidence="4">The sequence shown here is derived from an EMBL/GenBank/DDBJ whole genome shotgun (WGS) entry which is preliminary data.</text>
</comment>
<dbReference type="GO" id="GO:0008270">
    <property type="term" value="F:zinc ion binding"/>
    <property type="evidence" value="ECO:0007669"/>
    <property type="project" value="UniProtKB-KW"/>
</dbReference>
<feature type="compositionally biased region" description="Acidic residues" evidence="2">
    <location>
        <begin position="57"/>
        <end position="69"/>
    </location>
</feature>